<protein>
    <recommendedName>
        <fullName evidence="7">Transmembrane 9 superfamily member</fullName>
    </recommendedName>
</protein>
<keyword evidence="6 7" id="KW-0472">Membrane</keyword>
<keyword evidence="4" id="KW-0732">Signal</keyword>
<dbReference type="AlphaFoldDB" id="A0AAD2FRU9"/>
<feature type="transmembrane region" description="Helical" evidence="7">
    <location>
        <begin position="450"/>
        <end position="472"/>
    </location>
</feature>
<name>A0AAD2FRU9_9STRA</name>
<feature type="transmembrane region" description="Helical" evidence="7">
    <location>
        <begin position="492"/>
        <end position="512"/>
    </location>
</feature>
<dbReference type="PANTHER" id="PTHR10766:SF111">
    <property type="entry name" value="TRANSMEMBRANE 9 SUPERFAMILY MEMBER 2"/>
    <property type="match status" value="1"/>
</dbReference>
<comment type="subcellular location">
    <subcellularLocation>
        <location evidence="1">Membrane</location>
        <topology evidence="1">Multi-pass membrane protein</topology>
    </subcellularLocation>
</comment>
<dbReference type="GO" id="GO:0005737">
    <property type="term" value="C:cytoplasm"/>
    <property type="evidence" value="ECO:0007669"/>
    <property type="project" value="UniProtKB-ARBA"/>
</dbReference>
<evidence type="ECO:0000256" key="3">
    <source>
        <dbReference type="ARBA" id="ARBA00022692"/>
    </source>
</evidence>
<dbReference type="GO" id="GO:0016020">
    <property type="term" value="C:membrane"/>
    <property type="evidence" value="ECO:0007669"/>
    <property type="project" value="UniProtKB-SubCell"/>
</dbReference>
<evidence type="ECO:0000313" key="10">
    <source>
        <dbReference type="Proteomes" id="UP001295423"/>
    </source>
</evidence>
<organism evidence="9 10">
    <name type="scientific">Cylindrotheca closterium</name>
    <dbReference type="NCBI Taxonomy" id="2856"/>
    <lineage>
        <taxon>Eukaryota</taxon>
        <taxon>Sar</taxon>
        <taxon>Stramenopiles</taxon>
        <taxon>Ochrophyta</taxon>
        <taxon>Bacillariophyta</taxon>
        <taxon>Bacillariophyceae</taxon>
        <taxon>Bacillariophycidae</taxon>
        <taxon>Bacillariales</taxon>
        <taxon>Bacillariaceae</taxon>
        <taxon>Cylindrotheca</taxon>
    </lineage>
</organism>
<feature type="transmembrane region" description="Helical" evidence="7">
    <location>
        <begin position="585"/>
        <end position="609"/>
    </location>
</feature>
<proteinExistence type="inferred from homology"/>
<evidence type="ECO:0000256" key="7">
    <source>
        <dbReference type="RuleBase" id="RU363079"/>
    </source>
</evidence>
<evidence type="ECO:0000256" key="5">
    <source>
        <dbReference type="ARBA" id="ARBA00022989"/>
    </source>
</evidence>
<evidence type="ECO:0000256" key="6">
    <source>
        <dbReference type="ARBA" id="ARBA00023136"/>
    </source>
</evidence>
<dbReference type="Proteomes" id="UP001295423">
    <property type="component" value="Unassembled WGS sequence"/>
</dbReference>
<dbReference type="EMBL" id="CAKOGP040001781">
    <property type="protein sequence ID" value="CAJ1951174.1"/>
    <property type="molecule type" value="Genomic_DNA"/>
</dbReference>
<feature type="transmembrane region" description="Helical" evidence="7">
    <location>
        <begin position="690"/>
        <end position="720"/>
    </location>
</feature>
<gene>
    <name evidence="9" type="ORF">CYCCA115_LOCUS12942</name>
</gene>
<dbReference type="Pfam" id="PF02990">
    <property type="entry name" value="EMP70"/>
    <property type="match status" value="1"/>
</dbReference>
<feature type="transmembrane region" description="Helical" evidence="7">
    <location>
        <begin position="650"/>
        <end position="670"/>
    </location>
</feature>
<comment type="similarity">
    <text evidence="2 7">Belongs to the nonaspanin (TM9SF) (TC 9.A.2) family.</text>
</comment>
<reference evidence="9" key="1">
    <citation type="submission" date="2023-08" db="EMBL/GenBank/DDBJ databases">
        <authorList>
            <person name="Audoor S."/>
            <person name="Bilcke G."/>
        </authorList>
    </citation>
    <scope>NUCLEOTIDE SEQUENCE</scope>
</reference>
<evidence type="ECO:0000256" key="2">
    <source>
        <dbReference type="ARBA" id="ARBA00005227"/>
    </source>
</evidence>
<dbReference type="PANTHER" id="PTHR10766">
    <property type="entry name" value="TRANSMEMBRANE 9 SUPERFAMILY PROTEIN"/>
    <property type="match status" value="1"/>
</dbReference>
<feature type="transmembrane region" description="Helical" evidence="7">
    <location>
        <begin position="615"/>
        <end position="638"/>
    </location>
</feature>
<evidence type="ECO:0000313" key="9">
    <source>
        <dbReference type="EMBL" id="CAJ1951174.1"/>
    </source>
</evidence>
<sequence length="732" mass="82318">MREVLHSVKETLNNGTVLVFLLLSALLAMAGQSETRLFGQYLSRPNHYADGANIPVWILPMTSFDSQVSLPYDESLFCTTTNKNNDNDNDNDNDNNDNNKATPPSRWIVDSNPTLPSSIQVRNEYESSNQKYPLCQKTLSEDRARALQNLIEKRYRHNIAIDDGLPAACTFVVGSGDFDIDTKTYHGGCPIGYKDYDGSFYIYNHLRLIVRVNSYGHVVHFDIQPKSIRGKEEWWDQVPAQVHHHGQNHGQNHGEELVANELSDYNLTVGKTKSARTTEPAKVTANETIYFSYQVEMMTSDLRWSHRWNVYLTENHLVPPQVHIYSITNSLLMVVFLGALMVNLWIKRLNMTAKLSHHQHQPLLPKSADDDDEEEGVHSSTVVGFCSCCKKNKADAQKWRLLHGDIFRPTSTYPMLLVVLTGTGAQILSSILVLCPLCILGIVSPIYKRTLLVGALGAYSLVGSWVGGYVTAQSCQALQLSKDKEARARASFLTSALFPSLLSIVHIGINSWSIRMNSPSTRPLFPDVLMVMLAMGVFVYQSYRGAEYGFANPMTPFPTATSDTIRDIPIEPNVWKRWWFRVLPYVGNALILFGIFYVENFFLMRYFWYGQFFDAYGYLTIVLVLMVTSSAAISVIWTYMQLNQENHSSWWWTSFAGGASSGLSFLWYYWSTMHTFTGGGDEGHIIPVGAAVYYHVVTSLVAIGIALSSGFVSFASSLFFNRSLYGSLSDGE</sequence>
<feature type="transmembrane region" description="Helical" evidence="7">
    <location>
        <begin position="524"/>
        <end position="543"/>
    </location>
</feature>
<feature type="transmembrane region" description="Helical" evidence="7">
    <location>
        <begin position="324"/>
        <end position="346"/>
    </location>
</feature>
<comment type="caution">
    <text evidence="9">The sequence shown here is derived from an EMBL/GenBank/DDBJ whole genome shotgun (WGS) entry which is preliminary data.</text>
</comment>
<evidence type="ECO:0000256" key="8">
    <source>
        <dbReference type="SAM" id="MobiDB-lite"/>
    </source>
</evidence>
<feature type="region of interest" description="Disordered" evidence="8">
    <location>
        <begin position="81"/>
        <end position="113"/>
    </location>
</feature>
<evidence type="ECO:0000256" key="4">
    <source>
        <dbReference type="ARBA" id="ARBA00022729"/>
    </source>
</evidence>
<dbReference type="InterPro" id="IPR004240">
    <property type="entry name" value="EMP70"/>
</dbReference>
<dbReference type="GO" id="GO:0072657">
    <property type="term" value="P:protein localization to membrane"/>
    <property type="evidence" value="ECO:0007669"/>
    <property type="project" value="TreeGrafter"/>
</dbReference>
<evidence type="ECO:0000256" key="1">
    <source>
        <dbReference type="ARBA" id="ARBA00004141"/>
    </source>
</evidence>
<keyword evidence="10" id="KW-1185">Reference proteome</keyword>
<keyword evidence="5 7" id="KW-1133">Transmembrane helix</keyword>
<feature type="transmembrane region" description="Helical" evidence="7">
    <location>
        <begin position="416"/>
        <end position="444"/>
    </location>
</feature>
<keyword evidence="3 7" id="KW-0812">Transmembrane</keyword>
<accession>A0AAD2FRU9</accession>